<keyword evidence="3" id="KW-1185">Reference proteome</keyword>
<accession>A0A261FVJ1</accession>
<dbReference type="Proteomes" id="UP000216352">
    <property type="component" value="Unassembled WGS sequence"/>
</dbReference>
<gene>
    <name evidence="2" type="ORF">BLEM_0456</name>
</gene>
<dbReference type="AlphaFoldDB" id="A0A261FVJ1"/>
<feature type="region of interest" description="Disordered" evidence="1">
    <location>
        <begin position="40"/>
        <end position="69"/>
    </location>
</feature>
<reference evidence="2 3" key="1">
    <citation type="journal article" date="2017" name="BMC Genomics">
        <title>Comparative genomic and phylogenomic analyses of the Bifidobacteriaceae family.</title>
        <authorList>
            <person name="Lugli G.A."/>
            <person name="Milani C."/>
            <person name="Turroni F."/>
            <person name="Duranti S."/>
            <person name="Mancabelli L."/>
            <person name="Mangifesta M."/>
            <person name="Ferrario C."/>
            <person name="Modesto M."/>
            <person name="Mattarelli P."/>
            <person name="Jiri K."/>
            <person name="van Sinderen D."/>
            <person name="Ventura M."/>
        </authorList>
    </citation>
    <scope>NUCLEOTIDE SEQUENCE [LARGE SCALE GENOMIC DNA]</scope>
    <source>
        <strain evidence="2 3">DSM 28807</strain>
    </source>
</reference>
<evidence type="ECO:0000256" key="1">
    <source>
        <dbReference type="SAM" id="MobiDB-lite"/>
    </source>
</evidence>
<evidence type="ECO:0000313" key="2">
    <source>
        <dbReference type="EMBL" id="OZG63191.1"/>
    </source>
</evidence>
<comment type="caution">
    <text evidence="2">The sequence shown here is derived from an EMBL/GenBank/DDBJ whole genome shotgun (WGS) entry which is preliminary data.</text>
</comment>
<name>A0A261FVJ1_9BIFI</name>
<organism evidence="2 3">
    <name type="scientific">Bifidobacterium lemurum</name>
    <dbReference type="NCBI Taxonomy" id="1603886"/>
    <lineage>
        <taxon>Bacteria</taxon>
        <taxon>Bacillati</taxon>
        <taxon>Actinomycetota</taxon>
        <taxon>Actinomycetes</taxon>
        <taxon>Bifidobacteriales</taxon>
        <taxon>Bifidobacteriaceae</taxon>
        <taxon>Bifidobacterium</taxon>
    </lineage>
</organism>
<feature type="compositionally biased region" description="Polar residues" evidence="1">
    <location>
        <begin position="136"/>
        <end position="154"/>
    </location>
</feature>
<feature type="region of interest" description="Disordered" evidence="1">
    <location>
        <begin position="121"/>
        <end position="174"/>
    </location>
</feature>
<dbReference type="EMBL" id="MWWX01000002">
    <property type="protein sequence ID" value="OZG63191.1"/>
    <property type="molecule type" value="Genomic_DNA"/>
</dbReference>
<evidence type="ECO:0000313" key="3">
    <source>
        <dbReference type="Proteomes" id="UP000216352"/>
    </source>
</evidence>
<proteinExistence type="predicted"/>
<sequence>MCVRKRVWGCLGWCARGSKVVLWMAEDSIVPGVRLSDEEARWEPGGKDPLTVQGSGMRPFIDQSVRPPRLVPDTADQGIRWWRHQRIERPRGVVWLVASAVADEWAEALYMRAWTRNPRDAWGGGEVRRARGRRSASPTGTVPASTGTNSTSAPDTRRHRMTGTTRHTSWPIAHGHATHSGGFNIVRAVMPPFGRFQYRSGGWRLCGFLAVY</sequence>
<protein>
    <submittedName>
        <fullName evidence="2">Uncharacterized protein</fullName>
    </submittedName>
</protein>